<dbReference type="Gene3D" id="3.40.50.720">
    <property type="entry name" value="NAD(P)-binding Rossmann-like Domain"/>
    <property type="match status" value="2"/>
</dbReference>
<dbReference type="Gramene" id="AET4Gv20244200.3">
    <property type="protein sequence ID" value="AET4Gv20244200.3"/>
    <property type="gene ID" value="AET4Gv20244200"/>
</dbReference>
<dbReference type="PANTHER" id="PTHR11374:SF61">
    <property type="entry name" value="UDP-GLUCOSE 6-DEHYDROGENASE 1"/>
    <property type="match status" value="1"/>
</dbReference>
<evidence type="ECO:0000313" key="3">
    <source>
        <dbReference type="Proteomes" id="UP000015105"/>
    </source>
</evidence>
<reference evidence="2" key="5">
    <citation type="journal article" date="2021" name="G3 (Bethesda)">
        <title>Aegilops tauschii genome assembly Aet v5.0 features greater sequence contiguity and improved annotation.</title>
        <authorList>
            <person name="Wang L."/>
            <person name="Zhu T."/>
            <person name="Rodriguez J.C."/>
            <person name="Deal K.R."/>
            <person name="Dubcovsky J."/>
            <person name="McGuire P.E."/>
            <person name="Lux T."/>
            <person name="Spannagl M."/>
            <person name="Mayer K.F.X."/>
            <person name="Baldrich P."/>
            <person name="Meyers B.C."/>
            <person name="Huo N."/>
            <person name="Gu Y.Q."/>
            <person name="Zhou H."/>
            <person name="Devos K.M."/>
            <person name="Bennetzen J.L."/>
            <person name="Unver T."/>
            <person name="Budak H."/>
            <person name="Gulick P.J."/>
            <person name="Galiba G."/>
            <person name="Kalapos B."/>
            <person name="Nelson D.R."/>
            <person name="Li P."/>
            <person name="You F.M."/>
            <person name="Luo M.C."/>
            <person name="Dvorak J."/>
        </authorList>
    </citation>
    <scope>NUCLEOTIDE SEQUENCE [LARGE SCALE GENOMIC DNA]</scope>
    <source>
        <strain evidence="2">cv. AL8/78</strain>
    </source>
</reference>
<dbReference type="AlphaFoldDB" id="A0A453HNB0"/>
<name>A0A453HNB0_AEGTS</name>
<dbReference type="Pfam" id="PF03720">
    <property type="entry name" value="UDPG_MGDP_dh_C"/>
    <property type="match status" value="1"/>
</dbReference>
<reference evidence="3" key="1">
    <citation type="journal article" date="2014" name="Science">
        <title>Ancient hybridizations among the ancestral genomes of bread wheat.</title>
        <authorList>
            <consortium name="International Wheat Genome Sequencing Consortium,"/>
            <person name="Marcussen T."/>
            <person name="Sandve S.R."/>
            <person name="Heier L."/>
            <person name="Spannagl M."/>
            <person name="Pfeifer M."/>
            <person name="Jakobsen K.S."/>
            <person name="Wulff B.B."/>
            <person name="Steuernagel B."/>
            <person name="Mayer K.F."/>
            <person name="Olsen O.A."/>
        </authorList>
    </citation>
    <scope>NUCLEOTIDE SEQUENCE [LARGE SCALE GENOMIC DNA]</scope>
    <source>
        <strain evidence="3">cv. AL8/78</strain>
    </source>
</reference>
<dbReference type="InterPro" id="IPR001732">
    <property type="entry name" value="UDP-Glc/GDP-Man_DH_N"/>
</dbReference>
<protein>
    <recommendedName>
        <fullName evidence="1">UDP-glucose/GDP-mannose dehydrogenase C-terminal domain-containing protein</fullName>
    </recommendedName>
</protein>
<dbReference type="SMART" id="SM00984">
    <property type="entry name" value="UDPG_MGDP_dh_C"/>
    <property type="match status" value="1"/>
</dbReference>
<dbReference type="Proteomes" id="UP000015105">
    <property type="component" value="Chromosome 4D"/>
</dbReference>
<dbReference type="EnsemblPlants" id="AET4Gv20244200.3">
    <property type="protein sequence ID" value="AET4Gv20244200.3"/>
    <property type="gene ID" value="AET4Gv20244200"/>
</dbReference>
<dbReference type="PANTHER" id="PTHR11374">
    <property type="entry name" value="UDP-GLUCOSE DEHYDROGENASE/UDP-MANNAC DEHYDROGENASE"/>
    <property type="match status" value="1"/>
</dbReference>
<dbReference type="GO" id="GO:0003979">
    <property type="term" value="F:UDP-glucose 6-dehydrogenase activity"/>
    <property type="evidence" value="ECO:0007669"/>
    <property type="project" value="InterPro"/>
</dbReference>
<dbReference type="InterPro" id="IPR036291">
    <property type="entry name" value="NAD(P)-bd_dom_sf"/>
</dbReference>
<dbReference type="SUPFAM" id="SSF52413">
    <property type="entry name" value="UDP-glucose/GDP-mannose dehydrogenase C-terminal domain"/>
    <property type="match status" value="1"/>
</dbReference>
<dbReference type="Pfam" id="PF03721">
    <property type="entry name" value="UDPG_MGDP_dh_N"/>
    <property type="match status" value="1"/>
</dbReference>
<reference evidence="3" key="2">
    <citation type="journal article" date="2017" name="Nat. Plants">
        <title>The Aegilops tauschii genome reveals multiple impacts of transposons.</title>
        <authorList>
            <person name="Zhao G."/>
            <person name="Zou C."/>
            <person name="Li K."/>
            <person name="Wang K."/>
            <person name="Li T."/>
            <person name="Gao L."/>
            <person name="Zhang X."/>
            <person name="Wang H."/>
            <person name="Yang Z."/>
            <person name="Liu X."/>
            <person name="Jiang W."/>
            <person name="Mao L."/>
            <person name="Kong X."/>
            <person name="Jiao Y."/>
            <person name="Jia J."/>
        </authorList>
    </citation>
    <scope>NUCLEOTIDE SEQUENCE [LARGE SCALE GENOMIC DNA]</scope>
    <source>
        <strain evidence="3">cv. AL8/78</strain>
    </source>
</reference>
<dbReference type="SUPFAM" id="SSF51735">
    <property type="entry name" value="NAD(P)-binding Rossmann-fold domains"/>
    <property type="match status" value="1"/>
</dbReference>
<keyword evidence="3" id="KW-1185">Reference proteome</keyword>
<accession>A0A453HNB0</accession>
<dbReference type="InterPro" id="IPR014027">
    <property type="entry name" value="UDP-Glc/GDP-Man_DH_C"/>
</dbReference>
<dbReference type="GO" id="GO:0006024">
    <property type="term" value="P:glycosaminoglycan biosynthetic process"/>
    <property type="evidence" value="ECO:0007669"/>
    <property type="project" value="TreeGrafter"/>
</dbReference>
<evidence type="ECO:0000313" key="2">
    <source>
        <dbReference type="EnsemblPlants" id="AET4Gv20244200.3"/>
    </source>
</evidence>
<dbReference type="GO" id="GO:0051287">
    <property type="term" value="F:NAD binding"/>
    <property type="evidence" value="ECO:0007669"/>
    <property type="project" value="InterPro"/>
</dbReference>
<feature type="domain" description="UDP-glucose/GDP-mannose dehydrogenase C-terminal" evidence="1">
    <location>
        <begin position="147"/>
        <end position="243"/>
    </location>
</feature>
<dbReference type="GO" id="GO:0005634">
    <property type="term" value="C:nucleus"/>
    <property type="evidence" value="ECO:0007669"/>
    <property type="project" value="TreeGrafter"/>
</dbReference>
<reference evidence="2" key="4">
    <citation type="submission" date="2019-03" db="UniProtKB">
        <authorList>
            <consortium name="EnsemblPlants"/>
        </authorList>
    </citation>
    <scope>IDENTIFICATION</scope>
</reference>
<dbReference type="FunFam" id="3.40.50.720:FF:000032">
    <property type="entry name" value="UDP-glucose 6-dehydrogenase"/>
    <property type="match status" value="1"/>
</dbReference>
<proteinExistence type="predicted"/>
<sequence length="271" mass="30365">DITKSRIDAWNSDTLPIYEPGLDEVVKQCRGKNLFFSNDIEKHVSEADIIFVSVNTPTKTRGLGAGKAADLTYWESAARMIADVAKSDKIVVEKSTVPVKTAEAIEKILTHNSNGINFQILSNPEFLAEGTAIQDLFNPDRVLIGGRETPEGQKAPQVTEDQIQRDLAMNKFDWDHPVHLQPMSPTTTKQVSVTWDAYEATKDAHGICIMTEWDEFKTLDYKKIYDSMQKPAFVFDGRNVVDSEKLREIGFIVYSIGKPLDGWLKDMPAVA</sequence>
<organism evidence="2 3">
    <name type="scientific">Aegilops tauschii subsp. strangulata</name>
    <name type="common">Goatgrass</name>
    <dbReference type="NCBI Taxonomy" id="200361"/>
    <lineage>
        <taxon>Eukaryota</taxon>
        <taxon>Viridiplantae</taxon>
        <taxon>Streptophyta</taxon>
        <taxon>Embryophyta</taxon>
        <taxon>Tracheophyta</taxon>
        <taxon>Spermatophyta</taxon>
        <taxon>Magnoliopsida</taxon>
        <taxon>Liliopsida</taxon>
        <taxon>Poales</taxon>
        <taxon>Poaceae</taxon>
        <taxon>BOP clade</taxon>
        <taxon>Pooideae</taxon>
        <taxon>Triticodae</taxon>
        <taxon>Triticeae</taxon>
        <taxon>Triticinae</taxon>
        <taxon>Aegilops</taxon>
    </lineage>
</organism>
<dbReference type="InterPro" id="IPR036220">
    <property type="entry name" value="UDP-Glc/GDP-Man_DH_C_sf"/>
</dbReference>
<evidence type="ECO:0000259" key="1">
    <source>
        <dbReference type="SMART" id="SM00984"/>
    </source>
</evidence>
<dbReference type="InterPro" id="IPR028356">
    <property type="entry name" value="UDPglc_DH_euk"/>
</dbReference>
<reference evidence="2" key="3">
    <citation type="journal article" date="2017" name="Nature">
        <title>Genome sequence of the progenitor of the wheat D genome Aegilops tauschii.</title>
        <authorList>
            <person name="Luo M.C."/>
            <person name="Gu Y.Q."/>
            <person name="Puiu D."/>
            <person name="Wang H."/>
            <person name="Twardziok S.O."/>
            <person name="Deal K.R."/>
            <person name="Huo N."/>
            <person name="Zhu T."/>
            <person name="Wang L."/>
            <person name="Wang Y."/>
            <person name="McGuire P.E."/>
            <person name="Liu S."/>
            <person name="Long H."/>
            <person name="Ramasamy R.K."/>
            <person name="Rodriguez J.C."/>
            <person name="Van S.L."/>
            <person name="Yuan L."/>
            <person name="Wang Z."/>
            <person name="Xia Z."/>
            <person name="Xiao L."/>
            <person name="Anderson O.D."/>
            <person name="Ouyang S."/>
            <person name="Liang Y."/>
            <person name="Zimin A.V."/>
            <person name="Pertea G."/>
            <person name="Qi P."/>
            <person name="Bennetzen J.L."/>
            <person name="Dai X."/>
            <person name="Dawson M.W."/>
            <person name="Muller H.G."/>
            <person name="Kugler K."/>
            <person name="Rivarola-Duarte L."/>
            <person name="Spannagl M."/>
            <person name="Mayer K.F.X."/>
            <person name="Lu F.H."/>
            <person name="Bevan M.W."/>
            <person name="Leroy P."/>
            <person name="Li P."/>
            <person name="You F.M."/>
            <person name="Sun Q."/>
            <person name="Liu Z."/>
            <person name="Lyons E."/>
            <person name="Wicker T."/>
            <person name="Salzberg S.L."/>
            <person name="Devos K.M."/>
            <person name="Dvorak J."/>
        </authorList>
    </citation>
    <scope>NUCLEOTIDE SEQUENCE [LARGE SCALE GENOMIC DNA]</scope>
    <source>
        <strain evidence="2">cv. AL8/78</strain>
    </source>
</reference>